<dbReference type="STRING" id="1305675.BFG57_11430"/>
<organism evidence="1 2">
    <name type="scientific">Bacillus solimangrovi</name>
    <dbReference type="NCBI Taxonomy" id="1305675"/>
    <lineage>
        <taxon>Bacteria</taxon>
        <taxon>Bacillati</taxon>
        <taxon>Bacillota</taxon>
        <taxon>Bacilli</taxon>
        <taxon>Bacillales</taxon>
        <taxon>Bacillaceae</taxon>
        <taxon>Bacillus</taxon>
    </lineage>
</organism>
<evidence type="ECO:0008006" key="3">
    <source>
        <dbReference type="Google" id="ProtNLM"/>
    </source>
</evidence>
<dbReference type="SUPFAM" id="SSF51126">
    <property type="entry name" value="Pectin lyase-like"/>
    <property type="match status" value="1"/>
</dbReference>
<dbReference type="RefSeq" id="WP_069716215.1">
    <property type="nucleotide sequence ID" value="NZ_MJEH01000009.1"/>
</dbReference>
<keyword evidence="2" id="KW-1185">Reference proteome</keyword>
<dbReference type="AlphaFoldDB" id="A0A1E5LIA8"/>
<sequence length="308" mass="33306">MTIHIVPTEFPTVQDAIDNFSTVAGDSIQILAGTFDGFNVTKERLKIFGCGIGKTIIAGNPSPVSDNGIDIDADYTLLQGFTIQGFSDGGIEANSDFNVLKEIESKLNDNDGYEIDGQNNLFINCSALLNRFGGFDVDDDHHCLINCVSVGNRDEGYDIDGNNNKFIRSVGNESGETGFDIGGEDSNILFENQSFRNRVLGINIRQGSMNNNIIGNKVCKNEGSGIKFAIPEFEQTIGNVVDSNIVRKNGTEIGGSGILVENGVLDNSIRFNKLKLNEPNDIEVQGLVTDNIYDGNKCENSSPNGLCN</sequence>
<proteinExistence type="predicted"/>
<dbReference type="Gene3D" id="2.160.20.10">
    <property type="entry name" value="Single-stranded right-handed beta-helix, Pectin lyase-like"/>
    <property type="match status" value="1"/>
</dbReference>
<protein>
    <recommendedName>
        <fullName evidence="3">Right handed beta helix domain-containing protein</fullName>
    </recommendedName>
</protein>
<dbReference type="EMBL" id="MJEH01000009">
    <property type="protein sequence ID" value="OEH93786.1"/>
    <property type="molecule type" value="Genomic_DNA"/>
</dbReference>
<gene>
    <name evidence="1" type="ORF">BFG57_11430</name>
</gene>
<reference evidence="1 2" key="1">
    <citation type="submission" date="2016-08" db="EMBL/GenBank/DDBJ databases">
        <title>Genome of Bacillus solimangrovi GH2-4.</title>
        <authorList>
            <person name="Lim S."/>
            <person name="Kim B.-C."/>
        </authorList>
    </citation>
    <scope>NUCLEOTIDE SEQUENCE [LARGE SCALE GENOMIC DNA]</scope>
    <source>
        <strain evidence="1 2">GH2-4</strain>
    </source>
</reference>
<accession>A0A1E5LIA8</accession>
<evidence type="ECO:0000313" key="2">
    <source>
        <dbReference type="Proteomes" id="UP000095209"/>
    </source>
</evidence>
<dbReference type="Proteomes" id="UP000095209">
    <property type="component" value="Unassembled WGS sequence"/>
</dbReference>
<comment type="caution">
    <text evidence="1">The sequence shown here is derived from an EMBL/GenBank/DDBJ whole genome shotgun (WGS) entry which is preliminary data.</text>
</comment>
<evidence type="ECO:0000313" key="1">
    <source>
        <dbReference type="EMBL" id="OEH93786.1"/>
    </source>
</evidence>
<name>A0A1E5LIA8_9BACI</name>
<dbReference type="InterPro" id="IPR011050">
    <property type="entry name" value="Pectin_lyase_fold/virulence"/>
</dbReference>
<dbReference type="OrthoDB" id="2496562at2"/>
<dbReference type="InterPro" id="IPR012334">
    <property type="entry name" value="Pectin_lyas_fold"/>
</dbReference>